<reference evidence="6 7" key="1">
    <citation type="journal article" date="2014" name="Int. J. Syst. Evol. Microbiol.">
        <title>Complete genome sequence of Corynebacterium casei LMG S-19264T (=DSM 44701T), isolated from a smear-ripened cheese.</title>
        <authorList>
            <consortium name="US DOE Joint Genome Institute (JGI-PGF)"/>
            <person name="Walter F."/>
            <person name="Albersmeier A."/>
            <person name="Kalinowski J."/>
            <person name="Ruckert C."/>
        </authorList>
    </citation>
    <scope>NUCLEOTIDE SEQUENCE [LARGE SCALE GENOMIC DNA]</scope>
    <source>
        <strain evidence="6 7">KCTC 12285</strain>
    </source>
</reference>
<protein>
    <recommendedName>
        <fullName evidence="5">FAD-binding domain-containing protein</fullName>
    </recommendedName>
</protein>
<dbReference type="Pfam" id="PF01494">
    <property type="entry name" value="FAD_binding_3"/>
    <property type="match status" value="1"/>
</dbReference>
<dbReference type="InterPro" id="IPR002938">
    <property type="entry name" value="FAD-bd"/>
</dbReference>
<dbReference type="AlphaFoldDB" id="A0A918N430"/>
<dbReference type="SUPFAM" id="SSF51905">
    <property type="entry name" value="FAD/NAD(P)-binding domain"/>
    <property type="match status" value="1"/>
</dbReference>
<dbReference type="PANTHER" id="PTHR46496:SF1">
    <property type="entry name" value="ZEAXANTHIN EPOXIDASE, CHLOROPLASTIC"/>
    <property type="match status" value="1"/>
</dbReference>
<organism evidence="6 7">
    <name type="scientific">Aquimarina muelleri</name>
    <dbReference type="NCBI Taxonomy" id="279356"/>
    <lineage>
        <taxon>Bacteria</taxon>
        <taxon>Pseudomonadati</taxon>
        <taxon>Bacteroidota</taxon>
        <taxon>Flavobacteriia</taxon>
        <taxon>Flavobacteriales</taxon>
        <taxon>Flavobacteriaceae</taxon>
        <taxon>Aquimarina</taxon>
    </lineage>
</organism>
<name>A0A918N430_9FLAO</name>
<evidence type="ECO:0000256" key="1">
    <source>
        <dbReference type="ARBA" id="ARBA00001974"/>
    </source>
</evidence>
<keyword evidence="7" id="KW-1185">Reference proteome</keyword>
<sequence>MISIIGAGIGGLSLALALEKLNIDYQVFEKTNSIKTVGAGIWLAPNALQILEWLGILESIQSNGNSINRITIATHDLKPLSDSCQQFIKDKFGYCTIAIHRAKLQEILLQNIPNEKIKLGKSLRTFEKLTDDTIKITFEDTSQIETNYLIGADGIHSKVRKQLFPTNIIRYSGQTCWRGVADIEIEDRFKHQGIEMWGNQIRFGISRIASKKTYWFAVITSKSNSNSIFLDVKKYLIDMFSPFHPIVGKLILNTDECNIIKGDINDIQPLKYWYKDNICLIGDAAHCATPDLGQGGAQAIEDAYYLSHLIAQESEISNAYPKFQKKRRKKVNTIVTQSRSIEKIAHLKYGKRLRNLILKNIPKSMSAKKMIELYQIEKNN</sequence>
<comment type="cofactor">
    <cofactor evidence="1">
        <name>FAD</name>
        <dbReference type="ChEBI" id="CHEBI:57692"/>
    </cofactor>
</comment>
<feature type="domain" description="FAD-binding" evidence="5">
    <location>
        <begin position="3"/>
        <end position="312"/>
    </location>
</feature>
<dbReference type="Gene3D" id="3.50.50.60">
    <property type="entry name" value="FAD/NAD(P)-binding domain"/>
    <property type="match status" value="1"/>
</dbReference>
<evidence type="ECO:0000313" key="7">
    <source>
        <dbReference type="Proteomes" id="UP000601108"/>
    </source>
</evidence>
<dbReference type="PANTHER" id="PTHR46496">
    <property type="match status" value="1"/>
</dbReference>
<keyword evidence="4" id="KW-0560">Oxidoreductase</keyword>
<dbReference type="EMBL" id="BMWS01000010">
    <property type="protein sequence ID" value="GGX16845.1"/>
    <property type="molecule type" value="Genomic_DNA"/>
</dbReference>
<keyword evidence="2" id="KW-0285">Flavoprotein</keyword>
<evidence type="ECO:0000256" key="4">
    <source>
        <dbReference type="ARBA" id="ARBA00023002"/>
    </source>
</evidence>
<dbReference type="PRINTS" id="PR00420">
    <property type="entry name" value="RNGMNOXGNASE"/>
</dbReference>
<evidence type="ECO:0000259" key="5">
    <source>
        <dbReference type="Pfam" id="PF01494"/>
    </source>
</evidence>
<keyword evidence="3" id="KW-0274">FAD</keyword>
<dbReference type="Proteomes" id="UP000601108">
    <property type="component" value="Unassembled WGS sequence"/>
</dbReference>
<dbReference type="GO" id="GO:0016491">
    <property type="term" value="F:oxidoreductase activity"/>
    <property type="evidence" value="ECO:0007669"/>
    <property type="project" value="UniProtKB-KW"/>
</dbReference>
<proteinExistence type="predicted"/>
<dbReference type="GO" id="GO:0071949">
    <property type="term" value="F:FAD binding"/>
    <property type="evidence" value="ECO:0007669"/>
    <property type="project" value="InterPro"/>
</dbReference>
<dbReference type="InterPro" id="IPR036188">
    <property type="entry name" value="FAD/NAD-bd_sf"/>
</dbReference>
<evidence type="ECO:0000256" key="2">
    <source>
        <dbReference type="ARBA" id="ARBA00022630"/>
    </source>
</evidence>
<evidence type="ECO:0000313" key="6">
    <source>
        <dbReference type="EMBL" id="GGX16845.1"/>
    </source>
</evidence>
<evidence type="ECO:0000256" key="3">
    <source>
        <dbReference type="ARBA" id="ARBA00022827"/>
    </source>
</evidence>
<dbReference type="RefSeq" id="WP_027412002.1">
    <property type="nucleotide sequence ID" value="NZ_BMWS01000010.1"/>
</dbReference>
<accession>A0A918N430</accession>
<comment type="caution">
    <text evidence="6">The sequence shown here is derived from an EMBL/GenBank/DDBJ whole genome shotgun (WGS) entry which is preliminary data.</text>
</comment>
<gene>
    <name evidence="6" type="ORF">GCM10007384_17990</name>
</gene>